<dbReference type="InterPro" id="IPR051207">
    <property type="entry name" value="ComplexI_NDUFA9_subunit"/>
</dbReference>
<evidence type="ECO:0000313" key="3">
    <source>
        <dbReference type="EMBL" id="MFD2263660.1"/>
    </source>
</evidence>
<dbReference type="CDD" id="cd05271">
    <property type="entry name" value="NDUFA9_like_SDR_a"/>
    <property type="match status" value="1"/>
</dbReference>
<evidence type="ECO:0000259" key="2">
    <source>
        <dbReference type="Pfam" id="PF01370"/>
    </source>
</evidence>
<protein>
    <submittedName>
        <fullName evidence="3">Complex I NDUFA9 subunit family protein</fullName>
    </submittedName>
</protein>
<keyword evidence="1" id="KW-0472">Membrane</keyword>
<reference evidence="4" key="1">
    <citation type="journal article" date="2019" name="Int. J. Syst. Evol. Microbiol.">
        <title>The Global Catalogue of Microorganisms (GCM) 10K type strain sequencing project: providing services to taxonomists for standard genome sequencing and annotation.</title>
        <authorList>
            <consortium name="The Broad Institute Genomics Platform"/>
            <consortium name="The Broad Institute Genome Sequencing Center for Infectious Disease"/>
            <person name="Wu L."/>
            <person name="Ma J."/>
        </authorList>
    </citation>
    <scope>NUCLEOTIDE SEQUENCE [LARGE SCALE GENOMIC DNA]</scope>
    <source>
        <strain evidence="4">CGMCC 1.19062</strain>
    </source>
</reference>
<keyword evidence="1" id="KW-0812">Transmembrane</keyword>
<dbReference type="InterPro" id="IPR001509">
    <property type="entry name" value="Epimerase_deHydtase"/>
</dbReference>
<dbReference type="RefSeq" id="WP_379876685.1">
    <property type="nucleotide sequence ID" value="NZ_JBHUIP010000012.1"/>
</dbReference>
<keyword evidence="1" id="KW-1133">Transmembrane helix</keyword>
<dbReference type="InterPro" id="IPR036291">
    <property type="entry name" value="NAD(P)-bd_dom_sf"/>
</dbReference>
<dbReference type="Pfam" id="PF01370">
    <property type="entry name" value="Epimerase"/>
    <property type="match status" value="1"/>
</dbReference>
<feature type="domain" description="NAD-dependent epimerase/dehydratase" evidence="2">
    <location>
        <begin position="5"/>
        <end position="215"/>
    </location>
</feature>
<keyword evidence="4" id="KW-1185">Reference proteome</keyword>
<evidence type="ECO:0000256" key="1">
    <source>
        <dbReference type="SAM" id="Phobius"/>
    </source>
</evidence>
<feature type="transmembrane region" description="Helical" evidence="1">
    <location>
        <begin position="240"/>
        <end position="262"/>
    </location>
</feature>
<dbReference type="SUPFAM" id="SSF51735">
    <property type="entry name" value="NAD(P)-binding Rossmann-fold domains"/>
    <property type="match status" value="1"/>
</dbReference>
<proteinExistence type="predicted"/>
<evidence type="ECO:0000313" key="4">
    <source>
        <dbReference type="Proteomes" id="UP001597295"/>
    </source>
</evidence>
<dbReference type="EMBL" id="JBHUIP010000012">
    <property type="protein sequence ID" value="MFD2263660.1"/>
    <property type="molecule type" value="Genomic_DNA"/>
</dbReference>
<dbReference type="Gene3D" id="3.40.50.720">
    <property type="entry name" value="NAD(P)-binding Rossmann-like Domain"/>
    <property type="match status" value="1"/>
</dbReference>
<organism evidence="3 4">
    <name type="scientific">Lacibacterium aquatile</name>
    <dbReference type="NCBI Taxonomy" id="1168082"/>
    <lineage>
        <taxon>Bacteria</taxon>
        <taxon>Pseudomonadati</taxon>
        <taxon>Pseudomonadota</taxon>
        <taxon>Alphaproteobacteria</taxon>
        <taxon>Rhodospirillales</taxon>
        <taxon>Rhodospirillaceae</taxon>
    </lineage>
</organism>
<dbReference type="PANTHER" id="PTHR12126">
    <property type="entry name" value="NADH-UBIQUINONE OXIDOREDUCTASE 39 KDA SUBUNIT-RELATED"/>
    <property type="match status" value="1"/>
</dbReference>
<sequence>MLRVVTVFGATGFIGRHLIQRLAKTGAQVRVVTRDTEAAKFLKPMGNVGQIVPVPCNLGAATAESLAPLVDGADAVVNLVGLLAEGGHQTFSALQAEGPGKIAAAAAKAGVAKFVQVSAIGADAGSDAKYAATKAQGEAAVREAFPAAVILRPSIVFGPEDKFFNRFASMARTFPVVPVVGPKTRFQPVYVGDVADAIMACLRRADVAGRTFELGGPRSYSFAELLDIIFGAIAVKKPVIALPFGIAALVAPIIGLLPGKLLTSDQVKLLKQDNVVSPGASTLGDLGIEPESVEAIVPSYLTRFRPGGRFAGLRPGV</sequence>
<gene>
    <name evidence="3" type="ORF">ACFSM5_12240</name>
</gene>
<name>A0ABW5DS69_9PROT</name>
<dbReference type="Proteomes" id="UP001597295">
    <property type="component" value="Unassembled WGS sequence"/>
</dbReference>
<dbReference type="PANTHER" id="PTHR12126:SF11">
    <property type="entry name" value="NADH DEHYDROGENASE [UBIQUINONE] 1 ALPHA SUBCOMPLEX SUBUNIT 9, MITOCHONDRIAL"/>
    <property type="match status" value="1"/>
</dbReference>
<accession>A0ABW5DS69</accession>
<comment type="caution">
    <text evidence="3">The sequence shown here is derived from an EMBL/GenBank/DDBJ whole genome shotgun (WGS) entry which is preliminary data.</text>
</comment>